<keyword evidence="2" id="KW-1015">Disulfide bond</keyword>
<evidence type="ECO:0000313" key="7">
    <source>
        <dbReference type="RefSeq" id="XP_008274887.1"/>
    </source>
</evidence>
<accession>A0A9Y4MU03</accession>
<feature type="transmembrane region" description="Helical" evidence="4">
    <location>
        <begin position="41"/>
        <end position="60"/>
    </location>
</feature>
<dbReference type="InterPro" id="IPR018378">
    <property type="entry name" value="C-type_lectin_CS"/>
</dbReference>
<dbReference type="InterPro" id="IPR016187">
    <property type="entry name" value="CTDL_fold"/>
</dbReference>
<dbReference type="Gene3D" id="3.10.100.10">
    <property type="entry name" value="Mannose-Binding Protein A, subunit A"/>
    <property type="match status" value="1"/>
</dbReference>
<keyword evidence="6" id="KW-1185">Reference proteome</keyword>
<organism evidence="6 7">
    <name type="scientific">Stegastes partitus</name>
    <name type="common">bicolor damselfish</name>
    <dbReference type="NCBI Taxonomy" id="144197"/>
    <lineage>
        <taxon>Eukaryota</taxon>
        <taxon>Metazoa</taxon>
        <taxon>Chordata</taxon>
        <taxon>Craniata</taxon>
        <taxon>Vertebrata</taxon>
        <taxon>Euteleostomi</taxon>
        <taxon>Actinopterygii</taxon>
        <taxon>Neopterygii</taxon>
        <taxon>Teleostei</taxon>
        <taxon>Neoteleostei</taxon>
        <taxon>Acanthomorphata</taxon>
        <taxon>Ovalentaria</taxon>
        <taxon>Pomacentridae</taxon>
        <taxon>Stegastes</taxon>
    </lineage>
</organism>
<dbReference type="Pfam" id="PF00059">
    <property type="entry name" value="Lectin_C"/>
    <property type="match status" value="1"/>
</dbReference>
<keyword evidence="1" id="KW-0430">Lectin</keyword>
<feature type="domain" description="C-type lectin" evidence="5">
    <location>
        <begin position="118"/>
        <end position="241"/>
    </location>
</feature>
<name>A0A9Y4MU03_9TELE</name>
<keyword evidence="4" id="KW-1133">Transmembrane helix</keyword>
<evidence type="ECO:0000256" key="1">
    <source>
        <dbReference type="ARBA" id="ARBA00022734"/>
    </source>
</evidence>
<dbReference type="RefSeq" id="XP_008274887.1">
    <property type="nucleotide sequence ID" value="XM_008276665.1"/>
</dbReference>
<evidence type="ECO:0000259" key="5">
    <source>
        <dbReference type="PROSITE" id="PS50041"/>
    </source>
</evidence>
<proteinExistence type="predicted"/>
<feature type="region of interest" description="Disordered" evidence="3">
    <location>
        <begin position="1"/>
        <end position="29"/>
    </location>
</feature>
<sequence length="244" mass="28010">MLANDNSTAVMDSQYHQFGSPESGSVHERRTIPMPTGLKKIVVYILYAVLLLLMLILLMVTGVKFSQLNTEISDVKLQLKKISHQGTTSGSDSAIVQEVLLEKLSPIRGTCRQGWTSFERSCYMLSSNTLTWSKAEEHCKTESGHLVVLNSVEELDYISKIVEIRYNYWIGLVEREHEGHWSWVDGTNFDSTQTYWDEGQPDDWDYRVNGEDCGQIHGSITRKRKLWNDADCKLSYRYICESRL</sequence>
<dbReference type="InterPro" id="IPR001304">
    <property type="entry name" value="C-type_lectin-like"/>
</dbReference>
<keyword evidence="4" id="KW-0472">Membrane</keyword>
<dbReference type="CDD" id="cd03590">
    <property type="entry name" value="CLECT_DC-SIGN_like"/>
    <property type="match status" value="1"/>
</dbReference>
<dbReference type="Proteomes" id="UP000694891">
    <property type="component" value="Unplaced"/>
</dbReference>
<evidence type="ECO:0000256" key="2">
    <source>
        <dbReference type="ARBA" id="ARBA00023157"/>
    </source>
</evidence>
<dbReference type="SMART" id="SM00034">
    <property type="entry name" value="CLECT"/>
    <property type="match status" value="1"/>
</dbReference>
<evidence type="ECO:0000313" key="6">
    <source>
        <dbReference type="Proteomes" id="UP000694891"/>
    </source>
</evidence>
<protein>
    <submittedName>
        <fullName evidence="7">C-type lectin domain family 4 member E-like</fullName>
    </submittedName>
</protein>
<dbReference type="PROSITE" id="PS50041">
    <property type="entry name" value="C_TYPE_LECTIN_2"/>
    <property type="match status" value="1"/>
</dbReference>
<dbReference type="GeneID" id="103353611"/>
<evidence type="ECO:0000256" key="3">
    <source>
        <dbReference type="SAM" id="MobiDB-lite"/>
    </source>
</evidence>
<reference evidence="7" key="1">
    <citation type="submission" date="2025-08" db="UniProtKB">
        <authorList>
            <consortium name="RefSeq"/>
        </authorList>
    </citation>
    <scope>IDENTIFICATION</scope>
</reference>
<dbReference type="InterPro" id="IPR033989">
    <property type="entry name" value="CD209-like_CTLD"/>
</dbReference>
<dbReference type="SUPFAM" id="SSF56436">
    <property type="entry name" value="C-type lectin-like"/>
    <property type="match status" value="1"/>
</dbReference>
<keyword evidence="4" id="KW-0812">Transmembrane</keyword>
<gene>
    <name evidence="7" type="primary">LOC103353611</name>
</gene>
<feature type="compositionally biased region" description="Polar residues" evidence="3">
    <location>
        <begin position="1"/>
        <end position="23"/>
    </location>
</feature>
<dbReference type="AlphaFoldDB" id="A0A9Y4MU03"/>
<dbReference type="PROSITE" id="PS00615">
    <property type="entry name" value="C_TYPE_LECTIN_1"/>
    <property type="match status" value="1"/>
</dbReference>
<dbReference type="GO" id="GO:0030246">
    <property type="term" value="F:carbohydrate binding"/>
    <property type="evidence" value="ECO:0007669"/>
    <property type="project" value="UniProtKB-KW"/>
</dbReference>
<dbReference type="PANTHER" id="PTHR22803">
    <property type="entry name" value="MANNOSE, PHOSPHOLIPASE, LECTIN RECEPTOR RELATED"/>
    <property type="match status" value="1"/>
</dbReference>
<evidence type="ECO:0000256" key="4">
    <source>
        <dbReference type="SAM" id="Phobius"/>
    </source>
</evidence>
<dbReference type="InterPro" id="IPR050111">
    <property type="entry name" value="C-type_lectin/snaclec_domain"/>
</dbReference>
<dbReference type="InterPro" id="IPR016186">
    <property type="entry name" value="C-type_lectin-like/link_sf"/>
</dbReference>